<evidence type="ECO:0000256" key="2">
    <source>
        <dbReference type="SAM" id="SignalP"/>
    </source>
</evidence>
<feature type="domain" description="DUF306" evidence="3">
    <location>
        <begin position="54"/>
        <end position="103"/>
    </location>
</feature>
<dbReference type="InterPro" id="IPR038670">
    <property type="entry name" value="HslJ-like_sf"/>
</dbReference>
<evidence type="ECO:0000256" key="1">
    <source>
        <dbReference type="SAM" id="MobiDB-lite"/>
    </source>
</evidence>
<name>A0ABY3RUI8_9MICO</name>
<dbReference type="RefSeq" id="WP_231820100.1">
    <property type="nucleotide sequence ID" value="NZ_CP082781.1"/>
</dbReference>
<gene>
    <name evidence="4" type="ORF">K8F61_17410</name>
</gene>
<feature type="chain" id="PRO_5046367794" evidence="2">
    <location>
        <begin position="21"/>
        <end position="139"/>
    </location>
</feature>
<protein>
    <submittedName>
        <fullName evidence="4">META domain-containing protein</fullName>
    </submittedName>
</protein>
<feature type="signal peptide" evidence="2">
    <location>
        <begin position="1"/>
        <end position="20"/>
    </location>
</feature>
<organism evidence="4 5">
    <name type="scientific">Microbacterium resistens</name>
    <dbReference type="NCBI Taxonomy" id="156977"/>
    <lineage>
        <taxon>Bacteria</taxon>
        <taxon>Bacillati</taxon>
        <taxon>Actinomycetota</taxon>
        <taxon>Actinomycetes</taxon>
        <taxon>Micrococcales</taxon>
        <taxon>Microbacteriaceae</taxon>
        <taxon>Microbacterium</taxon>
    </lineage>
</organism>
<evidence type="ECO:0000259" key="3">
    <source>
        <dbReference type="Pfam" id="PF03724"/>
    </source>
</evidence>
<dbReference type="InterPro" id="IPR005184">
    <property type="entry name" value="DUF306_Meta_HslJ"/>
</dbReference>
<proteinExistence type="predicted"/>
<dbReference type="Proteomes" id="UP001199642">
    <property type="component" value="Chromosome"/>
</dbReference>
<dbReference type="EMBL" id="CP082781">
    <property type="protein sequence ID" value="UGS26381.1"/>
    <property type="molecule type" value="Genomic_DNA"/>
</dbReference>
<keyword evidence="5" id="KW-1185">Reference proteome</keyword>
<accession>A0ABY3RUI8</accession>
<reference evidence="4 5" key="1">
    <citation type="submission" date="2023-01" db="EMBL/GenBank/DDBJ databases">
        <title>Characterization of estradiol degrading bacteria Microbacterium sp. MZT7 and reveal degrading genes through genome analysis.</title>
        <authorList>
            <person name="Hao P."/>
            <person name="Gao Y."/>
        </authorList>
    </citation>
    <scope>NUCLEOTIDE SEQUENCE [LARGE SCALE GENOMIC DNA]</scope>
    <source>
        <strain evidence="4 5">MZT7</strain>
    </source>
</reference>
<evidence type="ECO:0000313" key="5">
    <source>
        <dbReference type="Proteomes" id="UP001199642"/>
    </source>
</evidence>
<dbReference type="Pfam" id="PF03724">
    <property type="entry name" value="META"/>
    <property type="match status" value="1"/>
</dbReference>
<dbReference type="Gene3D" id="2.40.128.270">
    <property type="match status" value="1"/>
</dbReference>
<feature type="compositionally biased region" description="Low complexity" evidence="1">
    <location>
        <begin position="28"/>
        <end position="42"/>
    </location>
</feature>
<keyword evidence="2" id="KW-0732">Signal</keyword>
<feature type="region of interest" description="Disordered" evidence="1">
    <location>
        <begin position="25"/>
        <end position="51"/>
    </location>
</feature>
<dbReference type="PROSITE" id="PS51257">
    <property type="entry name" value="PROKAR_LIPOPROTEIN"/>
    <property type="match status" value="1"/>
</dbReference>
<evidence type="ECO:0000313" key="4">
    <source>
        <dbReference type="EMBL" id="UGS26381.1"/>
    </source>
</evidence>
<sequence>MRATTLATIVLAAAGAIALAGCSATPGSDTPTEVPEPSSTPEAQPVFSASAGTAATPDPFLTFNDDGTFNGSDGCNDLAGTYTRDADVLTLDLGLTTLKGCPGVDTWLRGVHTVKVADPQVAVFDKNGAEIGALTVDAS</sequence>